<dbReference type="InterPro" id="IPR054612">
    <property type="entry name" value="Phage_capsid-like_C"/>
</dbReference>
<evidence type="ECO:0000313" key="3">
    <source>
        <dbReference type="EMBL" id="MEM5419839.1"/>
    </source>
</evidence>
<dbReference type="RefSeq" id="WP_342945638.1">
    <property type="nucleotide sequence ID" value="NZ_JAYMRV010000001.1"/>
</dbReference>
<dbReference type="Gene3D" id="3.30.2400.10">
    <property type="entry name" value="Major capsid protein gp5"/>
    <property type="match status" value="1"/>
</dbReference>
<protein>
    <submittedName>
        <fullName evidence="3">Phage major capsid protein</fullName>
    </submittedName>
</protein>
<dbReference type="EMBL" id="JAYMRV010000001">
    <property type="protein sequence ID" value="MEM5419839.1"/>
    <property type="molecule type" value="Genomic_DNA"/>
</dbReference>
<dbReference type="Pfam" id="PF05065">
    <property type="entry name" value="Phage_capsid"/>
    <property type="match status" value="1"/>
</dbReference>
<sequence length="352" mass="36253">MEAPTADDHDCGAFTHMGNVMIVGNTFVKFLRCWARAGGDPLAAAEMCRKDYGNDAPALSLCQRAIIASGNMGGDAAFRAALNDFLNGVRAFDVLARIDALSPLHAVPVRTRVLVENEAPVAHWIGEGQPKPVSGASFEQVTIEPAKACGLIVVTKEIVHLATDAAERALTRSLQRAVAKLTSAAAFSTAPDADAPPSLLAGATEVPATGNVQADMAALVAAFEGDIERAVLVVSSNTAMALVLAGFGGDRFGVKGGVIFGLPCVASADVPDNVVALVDSAGIAYGDDGLDLSTAEHATVTIDGAAVGLWQRNLVGFRAERFVSWEAAPGALAYLSGVNWTAAATRATKAKA</sequence>
<proteinExistence type="predicted"/>
<evidence type="ECO:0000259" key="2">
    <source>
        <dbReference type="Pfam" id="PF05065"/>
    </source>
</evidence>
<comment type="caution">
    <text evidence="3">The sequence shown here is derived from an EMBL/GenBank/DDBJ whole genome shotgun (WGS) entry which is preliminary data.</text>
</comment>
<name>A0ABU9RIF0_9BURK</name>
<dbReference type="InterPro" id="IPR024455">
    <property type="entry name" value="Phage_capsid"/>
</dbReference>
<dbReference type="Gene3D" id="3.30.2320.10">
    <property type="entry name" value="hypothetical protein PF0899 domain"/>
    <property type="match status" value="1"/>
</dbReference>
<organism evidence="3 4">
    <name type="scientific">Paraburkholderia ferrariae</name>
    <dbReference type="NCBI Taxonomy" id="386056"/>
    <lineage>
        <taxon>Bacteria</taxon>
        <taxon>Pseudomonadati</taxon>
        <taxon>Pseudomonadota</taxon>
        <taxon>Betaproteobacteria</taxon>
        <taxon>Burkholderiales</taxon>
        <taxon>Burkholderiaceae</taxon>
        <taxon>Paraburkholderia</taxon>
    </lineage>
</organism>
<keyword evidence="4" id="KW-1185">Reference proteome</keyword>
<evidence type="ECO:0000256" key="1">
    <source>
        <dbReference type="ARBA" id="ARBA00004328"/>
    </source>
</evidence>
<dbReference type="Proteomes" id="UP001489897">
    <property type="component" value="Unassembled WGS sequence"/>
</dbReference>
<dbReference type="NCBIfam" id="TIGR01554">
    <property type="entry name" value="major_cap_HK97"/>
    <property type="match status" value="1"/>
</dbReference>
<dbReference type="SUPFAM" id="SSF56563">
    <property type="entry name" value="Major capsid protein gp5"/>
    <property type="match status" value="1"/>
</dbReference>
<comment type="subcellular location">
    <subcellularLocation>
        <location evidence="1">Virion</location>
    </subcellularLocation>
</comment>
<accession>A0ABU9RIF0</accession>
<reference evidence="3 4" key="1">
    <citation type="submission" date="2024-01" db="EMBL/GenBank/DDBJ databases">
        <title>The diversity of rhizobia nodulating Mimosa spp. in eleven states of Brazil covering several biomes is determined by host plant, location, and edaphic factors.</title>
        <authorList>
            <person name="Rouws L."/>
            <person name="Barauna A."/>
            <person name="Beukes C."/>
            <person name="De Faria S.M."/>
            <person name="Gross E."/>
            <person name="Dos Reis Junior F.B."/>
            <person name="Simon M."/>
            <person name="Maluk M."/>
            <person name="Odee D.W."/>
            <person name="Kenicer G."/>
            <person name="Young J.P.W."/>
            <person name="Reis V.M."/>
            <person name="Zilli J."/>
            <person name="James E.K."/>
        </authorList>
    </citation>
    <scope>NUCLEOTIDE SEQUENCE [LARGE SCALE GENOMIC DNA]</scope>
    <source>
        <strain evidence="3 4">JPY167</strain>
    </source>
</reference>
<evidence type="ECO:0000313" key="4">
    <source>
        <dbReference type="Proteomes" id="UP001489897"/>
    </source>
</evidence>
<feature type="domain" description="Phage capsid-like C-terminal" evidence="2">
    <location>
        <begin position="112"/>
        <end position="323"/>
    </location>
</feature>
<gene>
    <name evidence="3" type="ORF">VSR73_01970</name>
</gene>